<accession>A0A286TX27</accession>
<dbReference type="Gene3D" id="3.40.50.2000">
    <property type="entry name" value="Glycogen Phosphorylase B"/>
    <property type="match status" value="2"/>
</dbReference>
<dbReference type="SUPFAM" id="SSF53756">
    <property type="entry name" value="UDP-Glycosyltransferase/glycogen phosphorylase"/>
    <property type="match status" value="1"/>
</dbReference>
<dbReference type="InterPro" id="IPR028098">
    <property type="entry name" value="Glyco_trans_4-like_N"/>
</dbReference>
<dbReference type="GO" id="GO:0016757">
    <property type="term" value="F:glycosyltransferase activity"/>
    <property type="evidence" value="ECO:0007669"/>
    <property type="project" value="InterPro"/>
</dbReference>
<evidence type="ECO:0000313" key="3">
    <source>
        <dbReference type="EMBL" id="GAX60426.1"/>
    </source>
</evidence>
<proteinExistence type="predicted"/>
<protein>
    <submittedName>
        <fullName evidence="3">Glycosyltransferase</fullName>
    </submittedName>
</protein>
<dbReference type="Pfam" id="PF13439">
    <property type="entry name" value="Glyco_transf_4"/>
    <property type="match status" value="1"/>
</dbReference>
<dbReference type="RefSeq" id="WP_096893796.1">
    <property type="nucleotide sequence ID" value="NZ_BAOS01000011.1"/>
</dbReference>
<keyword evidence="3" id="KW-0808">Transferase</keyword>
<reference evidence="4" key="1">
    <citation type="journal article" date="2017" name="Environ. Microbiol. Rep.">
        <title>Genetic Diversity of Marine Anaerobic Ammonium-Oxidizing Bacteria as Revealed by Genomic and Proteomic Analyses of 'Candidatus Scalindua japonica'.</title>
        <authorList>
            <person name="Oshiki M."/>
            <person name="Mizuto K."/>
            <person name="Kimura Z."/>
            <person name="Kindaichi T."/>
            <person name="Satoh H."/>
            <person name="Okabe S."/>
        </authorList>
    </citation>
    <scope>NUCLEOTIDE SEQUENCE [LARGE SCALE GENOMIC DNA]</scope>
    <source>
        <strain evidence="4">husup-a2</strain>
    </source>
</reference>
<gene>
    <name evidence="3" type="ORF">SCALIN_C11_0037</name>
</gene>
<dbReference type="Pfam" id="PF00534">
    <property type="entry name" value="Glycos_transf_1"/>
    <property type="match status" value="1"/>
</dbReference>
<feature type="domain" description="Glycosyl transferase family 1" evidence="1">
    <location>
        <begin position="200"/>
        <end position="365"/>
    </location>
</feature>
<name>A0A286TX27_9BACT</name>
<keyword evidence="4" id="KW-1185">Reference proteome</keyword>
<dbReference type="EMBL" id="BAOS01000011">
    <property type="protein sequence ID" value="GAX60426.1"/>
    <property type="molecule type" value="Genomic_DNA"/>
</dbReference>
<feature type="domain" description="Glycosyltransferase subfamily 4-like N-terminal" evidence="2">
    <location>
        <begin position="29"/>
        <end position="185"/>
    </location>
</feature>
<evidence type="ECO:0000259" key="1">
    <source>
        <dbReference type="Pfam" id="PF00534"/>
    </source>
</evidence>
<dbReference type="InterPro" id="IPR001296">
    <property type="entry name" value="Glyco_trans_1"/>
</dbReference>
<sequence length="393" mass="45395">MKDTKGSVKNVIMLFSMSFLPYQGRYMRVYNEATSLVKAGKKVTIIAWDRDCKSPREEVIEGVRIERIWSRAGFQRGPSNLFSVIMFYLRLFPRLFRKKFDAIHCFNLDTIFPGLFIAKIMGKKAVLDLCEPNYYTNWSNRFSFFISLLQYFERFFSRKFDYLFVHNAYQIKKFREYGVSNIELIGSYPNSSLIKEKVNVQKGNNGKVVIGRLGSIYKNNGIEEMIDAFKKLKEVLPNVKLLLAGRVFEEFREEFDSIVLPLGDAVEIIGEFSPEDLPALYDKTDISLQLSRRTDWFKDITPTKFFETLACGVPVITSDIGDLREIIETCNCGIVVDETSIESVFSGMKSLVEDPVLRLKIAENGLNAVKEQYNWHIMEQKIIKVYETLQANS</sequence>
<dbReference type="AlphaFoldDB" id="A0A286TX27"/>
<dbReference type="OrthoDB" id="9802525at2"/>
<evidence type="ECO:0000259" key="2">
    <source>
        <dbReference type="Pfam" id="PF13439"/>
    </source>
</evidence>
<dbReference type="InterPro" id="IPR050194">
    <property type="entry name" value="Glycosyltransferase_grp1"/>
</dbReference>
<organism evidence="3 4">
    <name type="scientific">Candidatus Scalindua japonica</name>
    <dbReference type="NCBI Taxonomy" id="1284222"/>
    <lineage>
        <taxon>Bacteria</taxon>
        <taxon>Pseudomonadati</taxon>
        <taxon>Planctomycetota</taxon>
        <taxon>Candidatus Brocadiia</taxon>
        <taxon>Candidatus Brocadiales</taxon>
        <taxon>Candidatus Scalinduaceae</taxon>
        <taxon>Candidatus Scalindua</taxon>
    </lineage>
</organism>
<comment type="caution">
    <text evidence="3">The sequence shown here is derived from an EMBL/GenBank/DDBJ whole genome shotgun (WGS) entry which is preliminary data.</text>
</comment>
<evidence type="ECO:0000313" key="4">
    <source>
        <dbReference type="Proteomes" id="UP000218542"/>
    </source>
</evidence>
<dbReference type="CDD" id="cd03794">
    <property type="entry name" value="GT4_WbuB-like"/>
    <property type="match status" value="1"/>
</dbReference>
<dbReference type="PANTHER" id="PTHR45947:SF3">
    <property type="entry name" value="SULFOQUINOVOSYL TRANSFERASE SQD2"/>
    <property type="match status" value="1"/>
</dbReference>
<dbReference type="PANTHER" id="PTHR45947">
    <property type="entry name" value="SULFOQUINOVOSYL TRANSFERASE SQD2"/>
    <property type="match status" value="1"/>
</dbReference>
<dbReference type="Proteomes" id="UP000218542">
    <property type="component" value="Unassembled WGS sequence"/>
</dbReference>